<feature type="domain" description="GtrA/DPMS transmembrane" evidence="7">
    <location>
        <begin position="19"/>
        <end position="135"/>
    </location>
</feature>
<evidence type="ECO:0000256" key="6">
    <source>
        <dbReference type="SAM" id="Phobius"/>
    </source>
</evidence>
<comment type="caution">
    <text evidence="8">The sequence shown here is derived from an EMBL/GenBank/DDBJ whole genome shotgun (WGS) entry which is preliminary data.</text>
</comment>
<keyword evidence="4 6" id="KW-1133">Transmembrane helix</keyword>
<evidence type="ECO:0000256" key="5">
    <source>
        <dbReference type="ARBA" id="ARBA00023136"/>
    </source>
</evidence>
<dbReference type="PANTHER" id="PTHR38459:SF1">
    <property type="entry name" value="PROPHAGE BACTOPRENOL-LINKED GLUCOSE TRANSLOCASE HOMOLOG"/>
    <property type="match status" value="1"/>
</dbReference>
<comment type="subcellular location">
    <subcellularLocation>
        <location evidence="1">Membrane</location>
        <topology evidence="1">Multi-pass membrane protein</topology>
    </subcellularLocation>
</comment>
<protein>
    <recommendedName>
        <fullName evidence="7">GtrA/DPMS transmembrane domain-containing protein</fullName>
    </recommendedName>
</protein>
<evidence type="ECO:0000256" key="2">
    <source>
        <dbReference type="ARBA" id="ARBA00009399"/>
    </source>
</evidence>
<evidence type="ECO:0000256" key="1">
    <source>
        <dbReference type="ARBA" id="ARBA00004141"/>
    </source>
</evidence>
<gene>
    <name evidence="8" type="ORF">GCM10009798_19390</name>
</gene>
<dbReference type="PANTHER" id="PTHR38459">
    <property type="entry name" value="PROPHAGE BACTOPRENOL-LINKED GLUCOSE TRANSLOCASE HOMOLOG"/>
    <property type="match status" value="1"/>
</dbReference>
<keyword evidence="9" id="KW-1185">Reference proteome</keyword>
<evidence type="ECO:0000256" key="4">
    <source>
        <dbReference type="ARBA" id="ARBA00022989"/>
    </source>
</evidence>
<feature type="transmembrane region" description="Helical" evidence="6">
    <location>
        <begin position="112"/>
        <end position="130"/>
    </location>
</feature>
<evidence type="ECO:0000313" key="8">
    <source>
        <dbReference type="EMBL" id="GAA1959914.1"/>
    </source>
</evidence>
<dbReference type="Pfam" id="PF04138">
    <property type="entry name" value="GtrA_DPMS_TM"/>
    <property type="match status" value="1"/>
</dbReference>
<organism evidence="8 9">
    <name type="scientific">Nocardioides panacihumi</name>
    <dbReference type="NCBI Taxonomy" id="400774"/>
    <lineage>
        <taxon>Bacteria</taxon>
        <taxon>Bacillati</taxon>
        <taxon>Actinomycetota</taxon>
        <taxon>Actinomycetes</taxon>
        <taxon>Propionibacteriales</taxon>
        <taxon>Nocardioidaceae</taxon>
        <taxon>Nocardioides</taxon>
    </lineage>
</organism>
<feature type="transmembrane region" description="Helical" evidence="6">
    <location>
        <begin position="20"/>
        <end position="42"/>
    </location>
</feature>
<name>A0ABN2QXK3_9ACTN</name>
<dbReference type="InterPro" id="IPR051401">
    <property type="entry name" value="GtrA_CellWall_Glycosyl"/>
</dbReference>
<evidence type="ECO:0000313" key="9">
    <source>
        <dbReference type="Proteomes" id="UP001500571"/>
    </source>
</evidence>
<reference evidence="8 9" key="1">
    <citation type="journal article" date="2019" name="Int. J. Syst. Evol. Microbiol.">
        <title>The Global Catalogue of Microorganisms (GCM) 10K type strain sequencing project: providing services to taxonomists for standard genome sequencing and annotation.</title>
        <authorList>
            <consortium name="The Broad Institute Genomics Platform"/>
            <consortium name="The Broad Institute Genome Sequencing Center for Infectious Disease"/>
            <person name="Wu L."/>
            <person name="Ma J."/>
        </authorList>
    </citation>
    <scope>NUCLEOTIDE SEQUENCE [LARGE SCALE GENOMIC DNA]</scope>
    <source>
        <strain evidence="8 9">JCM 15309</strain>
    </source>
</reference>
<feature type="transmembrane region" description="Helical" evidence="6">
    <location>
        <begin position="78"/>
        <end position="100"/>
    </location>
</feature>
<dbReference type="EMBL" id="BAAAPB010000002">
    <property type="protein sequence ID" value="GAA1959914.1"/>
    <property type="molecule type" value="Genomic_DNA"/>
</dbReference>
<dbReference type="Proteomes" id="UP001500571">
    <property type="component" value="Unassembled WGS sequence"/>
</dbReference>
<dbReference type="InterPro" id="IPR007267">
    <property type="entry name" value="GtrA_DPMS_TM"/>
</dbReference>
<evidence type="ECO:0000259" key="7">
    <source>
        <dbReference type="Pfam" id="PF04138"/>
    </source>
</evidence>
<keyword evidence="5 6" id="KW-0472">Membrane</keyword>
<keyword evidence="3 6" id="KW-0812">Transmembrane</keyword>
<feature type="transmembrane region" description="Helical" evidence="6">
    <location>
        <begin position="48"/>
        <end position="66"/>
    </location>
</feature>
<comment type="similarity">
    <text evidence="2">Belongs to the GtrA family.</text>
</comment>
<sequence>MRTGAWSRLSSWARSRQFRFLLVGGFNTLVGLAAYALFVRLFGDTVGYLGALVLAYMVGIAVGFVLHRRLVFQVEGNVLVDLVRYITVQASAFALNAALLPALVELAHVPPLPAQVIALSIVVVTTYLGHARISFHRPRH</sequence>
<evidence type="ECO:0000256" key="3">
    <source>
        <dbReference type="ARBA" id="ARBA00022692"/>
    </source>
</evidence>
<accession>A0ABN2QXK3</accession>
<proteinExistence type="inferred from homology"/>